<name>A0A0W0SM08_9GAMM</name>
<feature type="domain" description="IPT/TIG" evidence="1">
    <location>
        <begin position="28"/>
        <end position="95"/>
    </location>
</feature>
<dbReference type="Gene3D" id="2.60.40.10">
    <property type="entry name" value="Immunoglobulins"/>
    <property type="match status" value="1"/>
</dbReference>
<dbReference type="InterPro" id="IPR013783">
    <property type="entry name" value="Ig-like_fold"/>
</dbReference>
<protein>
    <recommendedName>
        <fullName evidence="1">IPT/TIG domain-containing protein</fullName>
    </recommendedName>
</protein>
<gene>
    <name evidence="2" type="ORF">Lbru_1310</name>
</gene>
<organism evidence="2 3">
    <name type="scientific">Legionella brunensis</name>
    <dbReference type="NCBI Taxonomy" id="29422"/>
    <lineage>
        <taxon>Bacteria</taxon>
        <taxon>Pseudomonadati</taxon>
        <taxon>Pseudomonadota</taxon>
        <taxon>Gammaproteobacteria</taxon>
        <taxon>Legionellales</taxon>
        <taxon>Legionellaceae</taxon>
        <taxon>Legionella</taxon>
    </lineage>
</organism>
<evidence type="ECO:0000313" key="3">
    <source>
        <dbReference type="Proteomes" id="UP000054742"/>
    </source>
</evidence>
<dbReference type="STRING" id="29422.Lbru_1310"/>
<keyword evidence="3" id="KW-1185">Reference proteome</keyword>
<comment type="caution">
    <text evidence="2">The sequence shown here is derived from an EMBL/GenBank/DDBJ whole genome shotgun (WGS) entry which is preliminary data.</text>
</comment>
<dbReference type="EMBL" id="LNXV01000009">
    <property type="protein sequence ID" value="KTC84442.1"/>
    <property type="molecule type" value="Genomic_DNA"/>
</dbReference>
<dbReference type="Proteomes" id="UP000054742">
    <property type="component" value="Unassembled WGS sequence"/>
</dbReference>
<dbReference type="SUPFAM" id="SSF81296">
    <property type="entry name" value="E set domains"/>
    <property type="match status" value="1"/>
</dbReference>
<dbReference type="InterPro" id="IPR002909">
    <property type="entry name" value="IPT_dom"/>
</dbReference>
<sequence>MVSGTLLLVNTNSVAGLTSPVVSQSSVSVSSLSGSVRGGNTVKLKGNFGVPTRVSFGGKAAKIIGKPSTGIVTVVTPAHSHGPVDIKITTNKGIVIAQKAFIYNQYG</sequence>
<evidence type="ECO:0000259" key="1">
    <source>
        <dbReference type="Pfam" id="PF01833"/>
    </source>
</evidence>
<dbReference type="AlphaFoldDB" id="A0A0W0SM08"/>
<proteinExistence type="predicted"/>
<dbReference type="InterPro" id="IPR014756">
    <property type="entry name" value="Ig_E-set"/>
</dbReference>
<evidence type="ECO:0000313" key="2">
    <source>
        <dbReference type="EMBL" id="KTC84442.1"/>
    </source>
</evidence>
<reference evidence="2 3" key="1">
    <citation type="submission" date="2015-11" db="EMBL/GenBank/DDBJ databases">
        <title>Genomic analysis of 38 Legionella species identifies large and diverse effector repertoires.</title>
        <authorList>
            <person name="Burstein D."/>
            <person name="Amaro F."/>
            <person name="Zusman T."/>
            <person name="Lifshitz Z."/>
            <person name="Cohen O."/>
            <person name="Gilbert J.A."/>
            <person name="Pupko T."/>
            <person name="Shuman H.A."/>
            <person name="Segal G."/>
        </authorList>
    </citation>
    <scope>NUCLEOTIDE SEQUENCE [LARGE SCALE GENOMIC DNA]</scope>
    <source>
        <strain evidence="2 3">ATCC 43878</strain>
    </source>
</reference>
<dbReference type="Pfam" id="PF01833">
    <property type="entry name" value="TIG"/>
    <property type="match status" value="1"/>
</dbReference>
<accession>A0A0W0SM08</accession>
<dbReference type="RefSeq" id="WP_157061494.1">
    <property type="nucleotide sequence ID" value="NZ_LNXV01000009.1"/>
</dbReference>